<dbReference type="GO" id="GO:0005524">
    <property type="term" value="F:ATP binding"/>
    <property type="evidence" value="ECO:0007669"/>
    <property type="project" value="UniProtKB-KW"/>
</dbReference>
<keyword evidence="19" id="KW-0325">Glycoprotein</keyword>
<evidence type="ECO:0000256" key="21">
    <source>
        <dbReference type="ARBA" id="ARBA00048679"/>
    </source>
</evidence>
<dbReference type="FunFam" id="1.10.510.10:FF:000358">
    <property type="entry name" value="Putative leucine-rich repeat receptor-like serine/threonine-protein kinase"/>
    <property type="match status" value="1"/>
</dbReference>
<keyword evidence="5" id="KW-1003">Cell membrane</keyword>
<evidence type="ECO:0000259" key="24">
    <source>
        <dbReference type="PROSITE" id="PS50011"/>
    </source>
</evidence>
<dbReference type="SUPFAM" id="SSF52047">
    <property type="entry name" value="RNI-like"/>
    <property type="match status" value="1"/>
</dbReference>
<keyword evidence="16 22" id="KW-1133">Transmembrane helix</keyword>
<evidence type="ECO:0000256" key="9">
    <source>
        <dbReference type="ARBA" id="ARBA00022679"/>
    </source>
</evidence>
<dbReference type="InterPro" id="IPR008271">
    <property type="entry name" value="Ser/Thr_kinase_AS"/>
</dbReference>
<dbReference type="GO" id="GO:0004674">
    <property type="term" value="F:protein serine/threonine kinase activity"/>
    <property type="evidence" value="ECO:0007669"/>
    <property type="project" value="UniProtKB-KW"/>
</dbReference>
<keyword evidence="8" id="KW-0433">Leucine-rich repeat</keyword>
<keyword evidence="9" id="KW-0808">Transferase</keyword>
<dbReference type="SUPFAM" id="SSF52058">
    <property type="entry name" value="L domain-like"/>
    <property type="match status" value="1"/>
</dbReference>
<evidence type="ECO:0000256" key="5">
    <source>
        <dbReference type="ARBA" id="ARBA00022475"/>
    </source>
</evidence>
<dbReference type="Pfam" id="PF00560">
    <property type="entry name" value="LRR_1"/>
    <property type="match status" value="8"/>
</dbReference>
<dbReference type="FunFam" id="3.80.10.10:FF:000101">
    <property type="entry name" value="LRR receptor-like serine/threonine-protein kinase ERECTA"/>
    <property type="match status" value="1"/>
</dbReference>
<feature type="chain" id="PRO_5041210833" description="non-specific serine/threonine protein kinase" evidence="23">
    <location>
        <begin position="17"/>
        <end position="978"/>
    </location>
</feature>
<evidence type="ECO:0000256" key="2">
    <source>
        <dbReference type="ARBA" id="ARBA00004479"/>
    </source>
</evidence>
<dbReference type="SUPFAM" id="SSF56112">
    <property type="entry name" value="Protein kinase-like (PK-like)"/>
    <property type="match status" value="1"/>
</dbReference>
<dbReference type="PROSITE" id="PS50011">
    <property type="entry name" value="PROTEIN_KINASE_DOM"/>
    <property type="match status" value="1"/>
</dbReference>
<keyword evidence="17 22" id="KW-0472">Membrane</keyword>
<dbReference type="PANTHER" id="PTHR27000:SF777">
    <property type="entry name" value="PROTEIN KINASE DOMAIN-CONTAINING PROTEIN"/>
    <property type="match status" value="1"/>
</dbReference>
<keyword evidence="26" id="KW-1185">Reference proteome</keyword>
<comment type="similarity">
    <text evidence="3">Belongs to the protein kinase superfamily. Ser/Thr protein kinase family.</text>
</comment>
<evidence type="ECO:0000256" key="23">
    <source>
        <dbReference type="SAM" id="SignalP"/>
    </source>
</evidence>
<dbReference type="AlphaFoldDB" id="A0AA38F9L7"/>
<keyword evidence="15" id="KW-0067">ATP-binding</keyword>
<evidence type="ECO:0000256" key="7">
    <source>
        <dbReference type="ARBA" id="ARBA00022553"/>
    </source>
</evidence>
<dbReference type="SMART" id="SM00220">
    <property type="entry name" value="S_TKc"/>
    <property type="match status" value="1"/>
</dbReference>
<evidence type="ECO:0000256" key="8">
    <source>
        <dbReference type="ARBA" id="ARBA00022614"/>
    </source>
</evidence>
<reference evidence="25 26" key="1">
    <citation type="journal article" date="2021" name="Nat. Plants">
        <title>The Taxus genome provides insights into paclitaxel biosynthesis.</title>
        <authorList>
            <person name="Xiong X."/>
            <person name="Gou J."/>
            <person name="Liao Q."/>
            <person name="Li Y."/>
            <person name="Zhou Q."/>
            <person name="Bi G."/>
            <person name="Li C."/>
            <person name="Du R."/>
            <person name="Wang X."/>
            <person name="Sun T."/>
            <person name="Guo L."/>
            <person name="Liang H."/>
            <person name="Lu P."/>
            <person name="Wu Y."/>
            <person name="Zhang Z."/>
            <person name="Ro D.K."/>
            <person name="Shang Y."/>
            <person name="Huang S."/>
            <person name="Yan J."/>
        </authorList>
    </citation>
    <scope>NUCLEOTIDE SEQUENCE [LARGE SCALE GENOMIC DNA]</scope>
    <source>
        <strain evidence="25">Ta-2019</strain>
    </source>
</reference>
<evidence type="ECO:0000256" key="4">
    <source>
        <dbReference type="ARBA" id="ARBA00012513"/>
    </source>
</evidence>
<evidence type="ECO:0000256" key="17">
    <source>
        <dbReference type="ARBA" id="ARBA00023136"/>
    </source>
</evidence>
<evidence type="ECO:0000256" key="13">
    <source>
        <dbReference type="ARBA" id="ARBA00022741"/>
    </source>
</evidence>
<dbReference type="InterPro" id="IPR001611">
    <property type="entry name" value="Leu-rich_rpt"/>
</dbReference>
<dbReference type="Pfam" id="PF08263">
    <property type="entry name" value="LRRNT_2"/>
    <property type="match status" value="1"/>
</dbReference>
<comment type="catalytic activity">
    <reaction evidence="21">
        <text>L-seryl-[protein] + ATP = O-phospho-L-seryl-[protein] + ADP + H(+)</text>
        <dbReference type="Rhea" id="RHEA:17989"/>
        <dbReference type="Rhea" id="RHEA-COMP:9863"/>
        <dbReference type="Rhea" id="RHEA-COMP:11604"/>
        <dbReference type="ChEBI" id="CHEBI:15378"/>
        <dbReference type="ChEBI" id="CHEBI:29999"/>
        <dbReference type="ChEBI" id="CHEBI:30616"/>
        <dbReference type="ChEBI" id="CHEBI:83421"/>
        <dbReference type="ChEBI" id="CHEBI:456216"/>
        <dbReference type="EC" id="2.7.11.1"/>
    </reaction>
</comment>
<accession>A0AA38F9L7</accession>
<evidence type="ECO:0000256" key="22">
    <source>
        <dbReference type="SAM" id="Phobius"/>
    </source>
</evidence>
<evidence type="ECO:0000256" key="12">
    <source>
        <dbReference type="ARBA" id="ARBA00022737"/>
    </source>
</evidence>
<dbReference type="SMART" id="SM00369">
    <property type="entry name" value="LRR_TYP"/>
    <property type="match status" value="10"/>
</dbReference>
<dbReference type="Gene3D" id="1.10.510.10">
    <property type="entry name" value="Transferase(Phosphotransferase) domain 1"/>
    <property type="match status" value="1"/>
</dbReference>
<evidence type="ECO:0000256" key="11">
    <source>
        <dbReference type="ARBA" id="ARBA00022729"/>
    </source>
</evidence>
<evidence type="ECO:0000256" key="15">
    <source>
        <dbReference type="ARBA" id="ARBA00022840"/>
    </source>
</evidence>
<evidence type="ECO:0000256" key="1">
    <source>
        <dbReference type="ARBA" id="ARBA00004162"/>
    </source>
</evidence>
<comment type="subcellular location">
    <subcellularLocation>
        <location evidence="1">Cell membrane</location>
        <topology evidence="1">Single-pass membrane protein</topology>
    </subcellularLocation>
    <subcellularLocation>
        <location evidence="2">Membrane</location>
        <topology evidence="2">Single-pass type I membrane protein</topology>
    </subcellularLocation>
</comment>
<dbReference type="Gene3D" id="3.30.200.20">
    <property type="entry name" value="Phosphorylase Kinase, domain 1"/>
    <property type="match status" value="1"/>
</dbReference>
<dbReference type="FunFam" id="3.80.10.10:FF:000288">
    <property type="entry name" value="LRR receptor-like serine/threonine-protein kinase EFR"/>
    <property type="match status" value="1"/>
</dbReference>
<evidence type="ECO:0000256" key="14">
    <source>
        <dbReference type="ARBA" id="ARBA00022777"/>
    </source>
</evidence>
<evidence type="ECO:0000256" key="20">
    <source>
        <dbReference type="ARBA" id="ARBA00047899"/>
    </source>
</evidence>
<dbReference type="InterPro" id="IPR032675">
    <property type="entry name" value="LRR_dom_sf"/>
</dbReference>
<evidence type="ECO:0000313" key="26">
    <source>
        <dbReference type="Proteomes" id="UP000824469"/>
    </source>
</evidence>
<dbReference type="PROSITE" id="PS00108">
    <property type="entry name" value="PROTEIN_KINASE_ST"/>
    <property type="match status" value="1"/>
</dbReference>
<dbReference type="InterPro" id="IPR013210">
    <property type="entry name" value="LRR_N_plant-typ"/>
</dbReference>
<dbReference type="EMBL" id="JAHRHJ020000010">
    <property type="protein sequence ID" value="KAH9297489.1"/>
    <property type="molecule type" value="Genomic_DNA"/>
</dbReference>
<evidence type="ECO:0000313" key="25">
    <source>
        <dbReference type="EMBL" id="KAH9297489.1"/>
    </source>
</evidence>
<keyword evidence="14" id="KW-0418">Kinase</keyword>
<keyword evidence="7" id="KW-0597">Phosphoprotein</keyword>
<name>A0AA38F9L7_TAXCH</name>
<feature type="non-terminal residue" evidence="25">
    <location>
        <position position="978"/>
    </location>
</feature>
<evidence type="ECO:0000256" key="19">
    <source>
        <dbReference type="ARBA" id="ARBA00023180"/>
    </source>
</evidence>
<evidence type="ECO:0000256" key="16">
    <source>
        <dbReference type="ARBA" id="ARBA00022989"/>
    </source>
</evidence>
<dbReference type="Proteomes" id="UP000824469">
    <property type="component" value="Unassembled WGS sequence"/>
</dbReference>
<gene>
    <name evidence="25" type="ORF">KI387_029171</name>
</gene>
<feature type="transmembrane region" description="Helical" evidence="22">
    <location>
        <begin position="664"/>
        <end position="688"/>
    </location>
</feature>
<keyword evidence="11 23" id="KW-0732">Signal</keyword>
<dbReference type="InterPro" id="IPR011009">
    <property type="entry name" value="Kinase-like_dom_sf"/>
</dbReference>
<evidence type="ECO:0000256" key="3">
    <source>
        <dbReference type="ARBA" id="ARBA00008684"/>
    </source>
</evidence>
<keyword evidence="13" id="KW-0547">Nucleotide-binding</keyword>
<dbReference type="InterPro" id="IPR000719">
    <property type="entry name" value="Prot_kinase_dom"/>
</dbReference>
<evidence type="ECO:0000256" key="10">
    <source>
        <dbReference type="ARBA" id="ARBA00022692"/>
    </source>
</evidence>
<feature type="domain" description="Protein kinase" evidence="24">
    <location>
        <begin position="720"/>
        <end position="978"/>
    </location>
</feature>
<evidence type="ECO:0000256" key="18">
    <source>
        <dbReference type="ARBA" id="ARBA00023170"/>
    </source>
</evidence>
<keyword evidence="12" id="KW-0677">Repeat</keyword>
<keyword evidence="6" id="KW-0723">Serine/threonine-protein kinase</keyword>
<keyword evidence="10 22" id="KW-0812">Transmembrane</keyword>
<proteinExistence type="inferred from homology"/>
<dbReference type="OMA" id="PAINICN"/>
<dbReference type="PANTHER" id="PTHR27000">
    <property type="entry name" value="LEUCINE-RICH REPEAT RECEPTOR-LIKE PROTEIN KINASE FAMILY PROTEIN-RELATED"/>
    <property type="match status" value="1"/>
</dbReference>
<comment type="caution">
    <text evidence="25">The sequence shown here is derived from an EMBL/GenBank/DDBJ whole genome shotgun (WGS) entry which is preliminary data.</text>
</comment>
<dbReference type="Pfam" id="PF00069">
    <property type="entry name" value="Pkinase"/>
    <property type="match status" value="1"/>
</dbReference>
<dbReference type="Gene3D" id="3.80.10.10">
    <property type="entry name" value="Ribonuclease Inhibitor"/>
    <property type="match status" value="4"/>
</dbReference>
<dbReference type="Pfam" id="PF13855">
    <property type="entry name" value="LRR_8"/>
    <property type="match status" value="3"/>
</dbReference>
<evidence type="ECO:0000256" key="6">
    <source>
        <dbReference type="ARBA" id="ARBA00022527"/>
    </source>
</evidence>
<sequence length="978" mass="108417">MMRWLFLCVFISPSSCIRPVTLDVKINSITDKQSLLDFKKSLSSDPLNVLHKWLPAINICNWTGVGCDSAGERVTSLKLPSIQLEGSISRSLGKLSFLTHLDLYNNSFGGQIPPELGRLKLLEVLFLTRNSLQGFIPKSLHGCIRLEGLYLATNRLTGPIPAELSQLTNLKNLRLGFNNLSGKIPPSLANLTHLETLIMADNYLEGHIPSELGRLTQLETFFLFENPRLTGPIPSSLSNISGLVELALYSNNLTGGIPPELGKLSRLVTLYLWNNKLSGTIPTTLANCSQLSRLDLELNHLNGAIPLELSRLEHLQFLSLSSNQLVSGSNSTIPILADLSNSTQLNEIWVHDNRLTGSLPQQLPTNLSVLLLKSNFITGNVPSQIANLSNLRDLDLSFNHLAGHIPASLRRLKNLQRLRLDSNQLAGNIPTEMGEIANLGLLSMSNNMLSGEIPHALARLRELRTLILHHNQLSGHILASLCGCYKLKLLDLSNNNFRRGLPREVASLPNLQFYFNLSSNFLQGSLPPEIGKMIHVQSIDISFNRLEGQIPATLESCQEHPYLMLSSNSFQGTIPKTLSSLKSLESMDLSSNNLSGSIPLFLKSLHHLNLYFNNLSGVIPEEGVFRNMTAASFIGNPFLCGEWKQFPPCPLHTRALTKDHTNTILIFAVVAGAVALLSCFSTIFGLIYCRRKKKYRLFAPEFMDNRGISYEEVIQSTEGVCQENLLGTSSSGSVYRGVMGDGRMAAFKLLNTLSQQARKSFIRECKVLREVRHRNLVKIISFCAEFVNRVLVLEFMSKGNLEKPLKYYSQGNGTLSFKMILNIAIDVIHGLEYLHHDCFVQIIHRDIKPSNILLDEDMTAHVADFGIARMIYGSDSAETGSTSTLAVKGSMGYIAPEYGIGGEPSTKGDVYSYGIMLLQMITGRKSPADDEFGGELNLPNWVQKLFPERTEEIVDKNMVLTSTSDYELSQGVEPFIRI</sequence>
<dbReference type="EC" id="2.7.11.1" evidence="4"/>
<dbReference type="GO" id="GO:0005886">
    <property type="term" value="C:plasma membrane"/>
    <property type="evidence" value="ECO:0007669"/>
    <property type="project" value="UniProtKB-SubCell"/>
</dbReference>
<dbReference type="FunFam" id="3.80.10.10:FF:000383">
    <property type="entry name" value="Leucine-rich repeat receptor protein kinase EMS1"/>
    <property type="match status" value="1"/>
</dbReference>
<dbReference type="InterPro" id="IPR003591">
    <property type="entry name" value="Leu-rich_rpt_typical-subtyp"/>
</dbReference>
<feature type="signal peptide" evidence="23">
    <location>
        <begin position="1"/>
        <end position="16"/>
    </location>
</feature>
<protein>
    <recommendedName>
        <fullName evidence="4">non-specific serine/threonine protein kinase</fullName>
        <ecNumber evidence="4">2.7.11.1</ecNumber>
    </recommendedName>
</protein>
<comment type="catalytic activity">
    <reaction evidence="20">
        <text>L-threonyl-[protein] + ATP = O-phospho-L-threonyl-[protein] + ADP + H(+)</text>
        <dbReference type="Rhea" id="RHEA:46608"/>
        <dbReference type="Rhea" id="RHEA-COMP:11060"/>
        <dbReference type="Rhea" id="RHEA-COMP:11605"/>
        <dbReference type="ChEBI" id="CHEBI:15378"/>
        <dbReference type="ChEBI" id="CHEBI:30013"/>
        <dbReference type="ChEBI" id="CHEBI:30616"/>
        <dbReference type="ChEBI" id="CHEBI:61977"/>
        <dbReference type="ChEBI" id="CHEBI:456216"/>
        <dbReference type="EC" id="2.7.11.1"/>
    </reaction>
</comment>
<keyword evidence="18" id="KW-0675">Receptor</keyword>
<organism evidence="25 26">
    <name type="scientific">Taxus chinensis</name>
    <name type="common">Chinese yew</name>
    <name type="synonym">Taxus wallichiana var. chinensis</name>
    <dbReference type="NCBI Taxonomy" id="29808"/>
    <lineage>
        <taxon>Eukaryota</taxon>
        <taxon>Viridiplantae</taxon>
        <taxon>Streptophyta</taxon>
        <taxon>Embryophyta</taxon>
        <taxon>Tracheophyta</taxon>
        <taxon>Spermatophyta</taxon>
        <taxon>Pinopsida</taxon>
        <taxon>Pinidae</taxon>
        <taxon>Conifers II</taxon>
        <taxon>Cupressales</taxon>
        <taxon>Taxaceae</taxon>
        <taxon>Taxus</taxon>
    </lineage>
</organism>